<reference evidence="4 5" key="1">
    <citation type="submission" date="2014-11" db="EMBL/GenBank/DDBJ databases">
        <authorList>
            <person name="Zhu J."/>
            <person name="Qi W."/>
            <person name="Song R."/>
        </authorList>
    </citation>
    <scope>NUCLEOTIDE SEQUENCE [LARGE SCALE GENOMIC DNA]</scope>
</reference>
<protein>
    <submittedName>
        <fullName evidence="4">Uncharacterized protein</fullName>
    </submittedName>
</protein>
<evidence type="ECO:0000313" key="5">
    <source>
        <dbReference type="Proteomes" id="UP000041254"/>
    </source>
</evidence>
<keyword evidence="5" id="KW-1185">Reference proteome</keyword>
<evidence type="ECO:0000256" key="1">
    <source>
        <dbReference type="ARBA" id="ARBA00006484"/>
    </source>
</evidence>
<dbReference type="InParanoid" id="A0A0G4H5U1"/>
<gene>
    <name evidence="4" type="ORF">Vbra_6638</name>
</gene>
<dbReference type="GO" id="GO:0016491">
    <property type="term" value="F:oxidoreductase activity"/>
    <property type="evidence" value="ECO:0007669"/>
    <property type="project" value="UniProtKB-KW"/>
</dbReference>
<dbReference type="PhylomeDB" id="A0A0G4H5U1"/>
<dbReference type="AlphaFoldDB" id="A0A0G4H5U1"/>
<dbReference type="InterPro" id="IPR036291">
    <property type="entry name" value="NAD(P)-bd_dom_sf"/>
</dbReference>
<feature type="compositionally biased region" description="Acidic residues" evidence="3">
    <location>
        <begin position="354"/>
        <end position="364"/>
    </location>
</feature>
<evidence type="ECO:0000256" key="2">
    <source>
        <dbReference type="ARBA" id="ARBA00023002"/>
    </source>
</evidence>
<dbReference type="PRINTS" id="PR00081">
    <property type="entry name" value="GDHRDH"/>
</dbReference>
<sequence length="409" mass="43324">MAIEKPSAATLALAGAAGAAGVACGLVAWRTLARERRRRQLMRQCDLPAALGEWAIVTGASAGLGRQLALQLSLHHGFKVIAVARRLQRLQTLRGEITASGGVCEVYSADLSHIREIEGLLHFISRTVPSYESVGLLVNNAAGASLGLFASTSPAKHLTIARIGVEAVLCLTHSILTRMMDQEKGAIVFIGSNAANLPTPLMSTACGTKMFMRGFVSSLRSELQYICESPVQIMLVEPSSILTDGWEQFGLNQHIQSEVDPSAMTCLEAATSVLKAIEEYAAGVAPSLPPLLSLGMMSWLPGLLNRWLPLTYQIPLAANSAVRMIHIMADAAAKTGVQMAGAAGGAGGPHDTDGGDDMMSDASDEQQRQPHDSGSMAGGQEEGEQVMWGQYEIPHLSSWDQSRLGVNAA</sequence>
<dbReference type="EMBL" id="CDMY01001028">
    <property type="protein sequence ID" value="CEM39212.1"/>
    <property type="molecule type" value="Genomic_DNA"/>
</dbReference>
<feature type="region of interest" description="Disordered" evidence="3">
    <location>
        <begin position="340"/>
        <end position="389"/>
    </location>
</feature>
<dbReference type="VEuPathDB" id="CryptoDB:Vbra_6638"/>
<accession>A0A0G4H5U1</accession>
<name>A0A0G4H5U1_VITBC</name>
<evidence type="ECO:0000256" key="3">
    <source>
        <dbReference type="SAM" id="MobiDB-lite"/>
    </source>
</evidence>
<dbReference type="Pfam" id="PF00106">
    <property type="entry name" value="adh_short"/>
    <property type="match status" value="1"/>
</dbReference>
<dbReference type="SUPFAM" id="SSF51735">
    <property type="entry name" value="NAD(P)-binding Rossmann-fold domains"/>
    <property type="match status" value="1"/>
</dbReference>
<keyword evidence="2" id="KW-0560">Oxidoreductase</keyword>
<proteinExistence type="inferred from homology"/>
<dbReference type="STRING" id="1169540.A0A0G4H5U1"/>
<evidence type="ECO:0000313" key="4">
    <source>
        <dbReference type="EMBL" id="CEM39212.1"/>
    </source>
</evidence>
<dbReference type="GO" id="GO:0016020">
    <property type="term" value="C:membrane"/>
    <property type="evidence" value="ECO:0007669"/>
    <property type="project" value="TreeGrafter"/>
</dbReference>
<organism evidence="4 5">
    <name type="scientific">Vitrella brassicaformis (strain CCMP3155)</name>
    <dbReference type="NCBI Taxonomy" id="1169540"/>
    <lineage>
        <taxon>Eukaryota</taxon>
        <taxon>Sar</taxon>
        <taxon>Alveolata</taxon>
        <taxon>Colpodellida</taxon>
        <taxon>Vitrellaceae</taxon>
        <taxon>Vitrella</taxon>
    </lineage>
</organism>
<dbReference type="OrthoDB" id="1393670at2759"/>
<dbReference type="PANTHER" id="PTHR44196:SF2">
    <property type="entry name" value="SHORT-CHAIN DEHYDROGENASE-RELATED"/>
    <property type="match status" value="1"/>
</dbReference>
<dbReference type="PANTHER" id="PTHR44196">
    <property type="entry name" value="DEHYDROGENASE/REDUCTASE SDR FAMILY MEMBER 7B"/>
    <property type="match status" value="1"/>
</dbReference>
<dbReference type="InterPro" id="IPR002347">
    <property type="entry name" value="SDR_fam"/>
</dbReference>
<dbReference type="Proteomes" id="UP000041254">
    <property type="component" value="Unassembled WGS sequence"/>
</dbReference>
<dbReference type="Gene3D" id="3.40.50.720">
    <property type="entry name" value="NAD(P)-binding Rossmann-like Domain"/>
    <property type="match status" value="1"/>
</dbReference>
<comment type="similarity">
    <text evidence="1">Belongs to the short-chain dehydrogenases/reductases (SDR) family.</text>
</comment>
<dbReference type="PROSITE" id="PS51257">
    <property type="entry name" value="PROKAR_LIPOPROTEIN"/>
    <property type="match status" value="1"/>
</dbReference>